<accession>A0A5C2RNC8</accession>
<feature type="region of interest" description="Disordered" evidence="1">
    <location>
        <begin position="1"/>
        <end position="32"/>
    </location>
</feature>
<evidence type="ECO:0000313" key="2">
    <source>
        <dbReference type="EMBL" id="RPD53118.1"/>
    </source>
</evidence>
<feature type="compositionally biased region" description="Polar residues" evidence="1">
    <location>
        <begin position="1"/>
        <end position="15"/>
    </location>
</feature>
<feature type="compositionally biased region" description="Basic and acidic residues" evidence="1">
    <location>
        <begin position="18"/>
        <end position="28"/>
    </location>
</feature>
<proteinExistence type="predicted"/>
<reference evidence="2" key="1">
    <citation type="journal article" date="2018" name="Genome Biol. Evol.">
        <title>Genomics and development of Lentinus tigrinus, a white-rot wood-decaying mushroom with dimorphic fruiting bodies.</title>
        <authorList>
            <person name="Wu B."/>
            <person name="Xu Z."/>
            <person name="Knudson A."/>
            <person name="Carlson A."/>
            <person name="Chen N."/>
            <person name="Kovaka S."/>
            <person name="LaButti K."/>
            <person name="Lipzen A."/>
            <person name="Pennachio C."/>
            <person name="Riley R."/>
            <person name="Schakwitz W."/>
            <person name="Umezawa K."/>
            <person name="Ohm R.A."/>
            <person name="Grigoriev I.V."/>
            <person name="Nagy L.G."/>
            <person name="Gibbons J."/>
            <person name="Hibbett D."/>
        </authorList>
    </citation>
    <scope>NUCLEOTIDE SEQUENCE [LARGE SCALE GENOMIC DNA]</scope>
    <source>
        <strain evidence="2">ALCF2SS1-6</strain>
    </source>
</reference>
<organism evidence="2 3">
    <name type="scientific">Lentinus tigrinus ALCF2SS1-6</name>
    <dbReference type="NCBI Taxonomy" id="1328759"/>
    <lineage>
        <taxon>Eukaryota</taxon>
        <taxon>Fungi</taxon>
        <taxon>Dikarya</taxon>
        <taxon>Basidiomycota</taxon>
        <taxon>Agaricomycotina</taxon>
        <taxon>Agaricomycetes</taxon>
        <taxon>Polyporales</taxon>
        <taxon>Polyporaceae</taxon>
        <taxon>Lentinus</taxon>
    </lineage>
</organism>
<evidence type="ECO:0000256" key="1">
    <source>
        <dbReference type="SAM" id="MobiDB-lite"/>
    </source>
</evidence>
<dbReference type="EMBL" id="ML122329">
    <property type="protein sequence ID" value="RPD53118.1"/>
    <property type="molecule type" value="Genomic_DNA"/>
</dbReference>
<gene>
    <name evidence="2" type="ORF">L227DRAFT_420546</name>
</gene>
<sequence>MLPSSMSSTGHSAAKSSEPPRHPLDLPARRAQWPIPQKLASRRSGIPLAWPASLHFSKSPTATRRRLCTIIHVPAPPAERRQGRSVSERSLRRRMMASVPLSSVIWQLQSPRLSLSECCGSSVQCPPWSVSSIMTQTPSLEMRMTCRLRVSSHRRSCHCFS</sequence>
<evidence type="ECO:0000313" key="3">
    <source>
        <dbReference type="Proteomes" id="UP000313359"/>
    </source>
</evidence>
<protein>
    <submittedName>
        <fullName evidence="2">Uncharacterized protein</fullName>
    </submittedName>
</protein>
<name>A0A5C2RNC8_9APHY</name>
<dbReference type="Proteomes" id="UP000313359">
    <property type="component" value="Unassembled WGS sequence"/>
</dbReference>
<dbReference type="AlphaFoldDB" id="A0A5C2RNC8"/>
<keyword evidence="3" id="KW-1185">Reference proteome</keyword>